<protein>
    <recommendedName>
        <fullName evidence="4">DUF4190 domain-containing protein</fullName>
    </recommendedName>
</protein>
<comment type="caution">
    <text evidence="2">The sequence shown here is derived from an EMBL/GenBank/DDBJ whole genome shotgun (WGS) entry which is preliminary data.</text>
</comment>
<name>A0ABP6TAC1_9ACTN</name>
<accession>A0ABP6TAC1</accession>
<keyword evidence="3" id="KW-1185">Reference proteome</keyword>
<keyword evidence="1" id="KW-0472">Membrane</keyword>
<keyword evidence="1" id="KW-1133">Transmembrane helix</keyword>
<dbReference type="EMBL" id="BAAAYN010000049">
    <property type="protein sequence ID" value="GAA3395705.1"/>
    <property type="molecule type" value="Genomic_DNA"/>
</dbReference>
<evidence type="ECO:0000256" key="1">
    <source>
        <dbReference type="SAM" id="Phobius"/>
    </source>
</evidence>
<organism evidence="2 3">
    <name type="scientific">Cryptosporangium minutisporangium</name>
    <dbReference type="NCBI Taxonomy" id="113569"/>
    <lineage>
        <taxon>Bacteria</taxon>
        <taxon>Bacillati</taxon>
        <taxon>Actinomycetota</taxon>
        <taxon>Actinomycetes</taxon>
        <taxon>Cryptosporangiales</taxon>
        <taxon>Cryptosporangiaceae</taxon>
        <taxon>Cryptosporangium</taxon>
    </lineage>
</organism>
<feature type="transmembrane region" description="Helical" evidence="1">
    <location>
        <begin position="24"/>
        <end position="57"/>
    </location>
</feature>
<evidence type="ECO:0000313" key="3">
    <source>
        <dbReference type="Proteomes" id="UP001501676"/>
    </source>
</evidence>
<sequence>MANVSGHPEMHYSGAPARSTRNGLAIGSLVVGIVALVASWVPIAGWLLGATAVVLGVLSRRQNKAGNSLGTAGLVIGAIAFVISTALFVLALVAQNS</sequence>
<feature type="transmembrane region" description="Helical" evidence="1">
    <location>
        <begin position="69"/>
        <end position="94"/>
    </location>
</feature>
<reference evidence="3" key="1">
    <citation type="journal article" date="2019" name="Int. J. Syst. Evol. Microbiol.">
        <title>The Global Catalogue of Microorganisms (GCM) 10K type strain sequencing project: providing services to taxonomists for standard genome sequencing and annotation.</title>
        <authorList>
            <consortium name="The Broad Institute Genomics Platform"/>
            <consortium name="The Broad Institute Genome Sequencing Center for Infectious Disease"/>
            <person name="Wu L."/>
            <person name="Ma J."/>
        </authorList>
    </citation>
    <scope>NUCLEOTIDE SEQUENCE [LARGE SCALE GENOMIC DNA]</scope>
    <source>
        <strain evidence="3">JCM 9458</strain>
    </source>
</reference>
<evidence type="ECO:0000313" key="2">
    <source>
        <dbReference type="EMBL" id="GAA3395705.1"/>
    </source>
</evidence>
<gene>
    <name evidence="2" type="ORF">GCM10020369_69760</name>
</gene>
<dbReference type="RefSeq" id="WP_345732541.1">
    <property type="nucleotide sequence ID" value="NZ_BAAAYN010000049.1"/>
</dbReference>
<dbReference type="Proteomes" id="UP001501676">
    <property type="component" value="Unassembled WGS sequence"/>
</dbReference>
<keyword evidence="1" id="KW-0812">Transmembrane</keyword>
<evidence type="ECO:0008006" key="4">
    <source>
        <dbReference type="Google" id="ProtNLM"/>
    </source>
</evidence>
<proteinExistence type="predicted"/>